<feature type="transmembrane region" description="Helical" evidence="5">
    <location>
        <begin position="152"/>
        <end position="174"/>
    </location>
</feature>
<reference evidence="7 8" key="1">
    <citation type="submission" date="2023-01" db="EMBL/GenBank/DDBJ databases">
        <title>Bacillus changyiensis sp. nov., isolated from a coastal deposit.</title>
        <authorList>
            <person name="Xiao G."/>
            <person name="Lai Q."/>
            <person name="Hu Z."/>
            <person name="Shao Z."/>
        </authorList>
    </citation>
    <scope>NUCLEOTIDE SEQUENCE [LARGE SCALE GENOMIC DNA]</scope>
    <source>
        <strain evidence="7 8">CLL-7-23</strain>
    </source>
</reference>
<evidence type="ECO:0000256" key="5">
    <source>
        <dbReference type="SAM" id="Phobius"/>
    </source>
</evidence>
<keyword evidence="2 5" id="KW-0812">Transmembrane</keyword>
<proteinExistence type="predicted"/>
<evidence type="ECO:0000313" key="7">
    <source>
        <dbReference type="EMBL" id="MDA7026286.1"/>
    </source>
</evidence>
<evidence type="ECO:0000256" key="1">
    <source>
        <dbReference type="ARBA" id="ARBA00004141"/>
    </source>
</evidence>
<evidence type="ECO:0000256" key="2">
    <source>
        <dbReference type="ARBA" id="ARBA00022692"/>
    </source>
</evidence>
<sequence length="217" mass="24806">MNQSIGNLKKPSLFGMITNPMKQFERIKERSTIWLPFIIVLILLSLSNHLEKSKFIELLNVDVDAYRYMILFFRTLLYSAIFFVIWALVMWLIAKIGEGKTNFSTMFSLSIYVSFVVVISKFILSIIFYLTGSLEMLSLTSLNGYISVDQPIQSVLGMIDIFYIWTFILIAFGLQKIAGVSKRVSWIGVAVLFALLLLCGYLLGMFILMLENSISKM</sequence>
<dbReference type="Pfam" id="PF04893">
    <property type="entry name" value="Yip1"/>
    <property type="match status" value="1"/>
</dbReference>
<evidence type="ECO:0000256" key="4">
    <source>
        <dbReference type="ARBA" id="ARBA00023136"/>
    </source>
</evidence>
<keyword evidence="4 5" id="KW-0472">Membrane</keyword>
<dbReference type="InterPro" id="IPR006977">
    <property type="entry name" value="Yip1_dom"/>
</dbReference>
<gene>
    <name evidence="7" type="ORF">PJ311_06610</name>
</gene>
<comment type="caution">
    <text evidence="7">The sequence shown here is derived from an EMBL/GenBank/DDBJ whole genome shotgun (WGS) entry which is preliminary data.</text>
</comment>
<name>A0ABT4X4C0_9BACI</name>
<dbReference type="Proteomes" id="UP001211894">
    <property type="component" value="Unassembled WGS sequence"/>
</dbReference>
<feature type="transmembrane region" description="Helical" evidence="5">
    <location>
        <begin position="106"/>
        <end position="132"/>
    </location>
</feature>
<protein>
    <submittedName>
        <fullName evidence="7">YIP1 family protein</fullName>
    </submittedName>
</protein>
<evidence type="ECO:0000256" key="3">
    <source>
        <dbReference type="ARBA" id="ARBA00022989"/>
    </source>
</evidence>
<dbReference type="RefSeq" id="WP_271340110.1">
    <property type="nucleotide sequence ID" value="NZ_JAQKAB010000003.1"/>
</dbReference>
<evidence type="ECO:0000313" key="8">
    <source>
        <dbReference type="Proteomes" id="UP001211894"/>
    </source>
</evidence>
<comment type="subcellular location">
    <subcellularLocation>
        <location evidence="1">Membrane</location>
        <topology evidence="1">Multi-pass membrane protein</topology>
    </subcellularLocation>
</comment>
<accession>A0ABT4X4C0</accession>
<feature type="transmembrane region" description="Helical" evidence="5">
    <location>
        <begin position="186"/>
        <end position="210"/>
    </location>
</feature>
<keyword evidence="3 5" id="KW-1133">Transmembrane helix</keyword>
<evidence type="ECO:0000259" key="6">
    <source>
        <dbReference type="Pfam" id="PF04893"/>
    </source>
</evidence>
<dbReference type="EMBL" id="JAQKAB010000003">
    <property type="protein sequence ID" value="MDA7026286.1"/>
    <property type="molecule type" value="Genomic_DNA"/>
</dbReference>
<feature type="domain" description="Yip1" evidence="6">
    <location>
        <begin position="14"/>
        <end position="199"/>
    </location>
</feature>
<feature type="transmembrane region" description="Helical" evidence="5">
    <location>
        <begin position="70"/>
        <end position="94"/>
    </location>
</feature>
<keyword evidence="8" id="KW-1185">Reference proteome</keyword>
<feature type="transmembrane region" description="Helical" evidence="5">
    <location>
        <begin position="31"/>
        <end position="50"/>
    </location>
</feature>
<organism evidence="7 8">
    <name type="scientific">Bacillus changyiensis</name>
    <dbReference type="NCBI Taxonomy" id="3004103"/>
    <lineage>
        <taxon>Bacteria</taxon>
        <taxon>Bacillati</taxon>
        <taxon>Bacillota</taxon>
        <taxon>Bacilli</taxon>
        <taxon>Bacillales</taxon>
        <taxon>Bacillaceae</taxon>
        <taxon>Bacillus</taxon>
    </lineage>
</organism>